<evidence type="ECO:0000256" key="9">
    <source>
        <dbReference type="ARBA" id="ARBA00023134"/>
    </source>
</evidence>
<evidence type="ECO:0000256" key="5">
    <source>
        <dbReference type="ARBA" id="ARBA00022840"/>
    </source>
</evidence>
<evidence type="ECO:0000256" key="10">
    <source>
        <dbReference type="ARBA" id="ARBA00044145"/>
    </source>
</evidence>
<dbReference type="RefSeq" id="WP_007090262.1">
    <property type="nucleotide sequence ID" value="NZ_CP004388.1"/>
</dbReference>
<name>A0AB72UHD0_9PROT</name>
<keyword evidence="1" id="KW-0808">Transferase</keyword>
<keyword evidence="2" id="KW-0548">Nucleotidyltransferase</keyword>
<dbReference type="InterPro" id="IPR048446">
    <property type="entry name" value="DncV_C"/>
</dbReference>
<dbReference type="GO" id="GO:0046872">
    <property type="term" value="F:metal ion binding"/>
    <property type="evidence" value="ECO:0007669"/>
    <property type="project" value="UniProtKB-KW"/>
</dbReference>
<keyword evidence="9" id="KW-0342">GTP-binding</keyword>
<keyword evidence="3" id="KW-0479">Metal-binding</keyword>
<feature type="domain" description="Cyclic GMP-AMP synthase C-terminal" evidence="13">
    <location>
        <begin position="224"/>
        <end position="347"/>
    </location>
</feature>
<keyword evidence="4" id="KW-0547">Nucleotide-binding</keyword>
<dbReference type="GO" id="GO:0005524">
    <property type="term" value="F:ATP binding"/>
    <property type="evidence" value="ECO:0007669"/>
    <property type="project" value="UniProtKB-KW"/>
</dbReference>
<dbReference type="AlphaFoldDB" id="A0AB72UHD0"/>
<evidence type="ECO:0000256" key="2">
    <source>
        <dbReference type="ARBA" id="ARBA00022695"/>
    </source>
</evidence>
<keyword evidence="8" id="KW-0051">Antiviral defense</keyword>
<accession>A0AB72UHD0</accession>
<evidence type="ECO:0000256" key="3">
    <source>
        <dbReference type="ARBA" id="ARBA00022723"/>
    </source>
</evidence>
<comment type="catalytic activity">
    <reaction evidence="11">
        <text>GTP + ATP = 3',3'-cGAMP + 2 diphosphate</text>
        <dbReference type="Rhea" id="RHEA:35647"/>
        <dbReference type="ChEBI" id="CHEBI:30616"/>
        <dbReference type="ChEBI" id="CHEBI:33019"/>
        <dbReference type="ChEBI" id="CHEBI:37565"/>
        <dbReference type="ChEBI" id="CHEBI:71501"/>
    </reaction>
    <physiologicalReaction direction="left-to-right" evidence="11">
        <dbReference type="Rhea" id="RHEA:35648"/>
    </physiologicalReaction>
</comment>
<evidence type="ECO:0000313" key="15">
    <source>
        <dbReference type="Proteomes" id="UP000007127"/>
    </source>
</evidence>
<dbReference type="GeneID" id="31929158"/>
<keyword evidence="7" id="KW-0546">Nucleotide metabolism</keyword>
<dbReference type="KEGG" id="txi:TH3_17415"/>
<dbReference type="InterPro" id="IPR047805">
    <property type="entry name" value="GAMP_synthase"/>
</dbReference>
<dbReference type="GO" id="GO:0051607">
    <property type="term" value="P:defense response to virus"/>
    <property type="evidence" value="ECO:0007669"/>
    <property type="project" value="UniProtKB-KW"/>
</dbReference>
<keyword evidence="5" id="KW-0067">ATP-binding</keyword>
<dbReference type="Proteomes" id="UP000007127">
    <property type="component" value="Chromosome"/>
</dbReference>
<dbReference type="EMBL" id="CP004388">
    <property type="protein sequence ID" value="AJD53585.1"/>
    <property type="molecule type" value="Genomic_DNA"/>
</dbReference>
<evidence type="ECO:0000256" key="8">
    <source>
        <dbReference type="ARBA" id="ARBA00023118"/>
    </source>
</evidence>
<evidence type="ECO:0000313" key="14">
    <source>
        <dbReference type="EMBL" id="AJD53585.1"/>
    </source>
</evidence>
<reference evidence="14 15" key="1">
    <citation type="journal article" date="2012" name="J. Bacteriol.">
        <title>Genome sequence of Thalassospira xiamenensis type strain M-5.</title>
        <authorList>
            <person name="Lai Q."/>
            <person name="Shao Z."/>
        </authorList>
    </citation>
    <scope>NUCLEOTIDE SEQUENCE [LARGE SCALE GENOMIC DNA]</scope>
    <source>
        <strain evidence="14 15">M-5</strain>
    </source>
</reference>
<organism evidence="14 15">
    <name type="scientific">Thalassospira xiamenensis M-5 = DSM 17429</name>
    <dbReference type="NCBI Taxonomy" id="1123366"/>
    <lineage>
        <taxon>Bacteria</taxon>
        <taxon>Pseudomonadati</taxon>
        <taxon>Pseudomonadota</taxon>
        <taxon>Alphaproteobacteria</taxon>
        <taxon>Rhodospirillales</taxon>
        <taxon>Thalassospiraceae</taxon>
        <taxon>Thalassospira</taxon>
    </lineage>
</organism>
<dbReference type="GO" id="GO:0140701">
    <property type="term" value="F:3',3'-cyclic GMP-AMP synthase activity"/>
    <property type="evidence" value="ECO:0007669"/>
    <property type="project" value="InterPro"/>
</dbReference>
<dbReference type="Pfam" id="PF21713">
    <property type="entry name" value="DncV_C"/>
    <property type="match status" value="1"/>
</dbReference>
<dbReference type="NCBIfam" id="NF041078">
    <property type="entry name" value="cGAS"/>
    <property type="match status" value="1"/>
</dbReference>
<protein>
    <recommendedName>
        <fullName evidence="10">Cyclic GMP-AMP synthase</fullName>
    </recommendedName>
</protein>
<sequence>MLNLSSLLYSTANDNLLKQLDLEANEKDFISKCKNKVRACIRDELTATLKETFSVEQTVSPKFFTQGSWAYKTLNSPCHTPPQQCDIDDGVYFPLSIMQEEKKPSIASTTLFAAIEGILEKLAKKEGWTLDSGKDTCVRLILTERAHLDIPLYAIPDGAFTQMATEAIDRGYGNFADALSKRDQESWTQLPSDEVLLAHRKEGWITSDPRPIKQWFLDEVDAKGEQLRRVVRYLKSIRDMHWKSGGPSSILLMAASAPLFKRHDKRDDLALLNVLQQLPEHLRNGVNNPAKGQTNESLTDRLSQEELNTVVSLFEKVSSDLNTAIYDSAPHAACEILIGIFGARLPNLPNEATQSAAKDVLAATPVISGPDEPITRTKAG</sequence>
<keyword evidence="6" id="KW-0460">Magnesium</keyword>
<evidence type="ECO:0000259" key="13">
    <source>
        <dbReference type="Pfam" id="PF21713"/>
    </source>
</evidence>
<proteinExistence type="predicted"/>
<dbReference type="InterPro" id="IPR048445">
    <property type="entry name" value="DncV-like_NTFase"/>
</dbReference>
<evidence type="ECO:0000256" key="11">
    <source>
        <dbReference type="ARBA" id="ARBA00048304"/>
    </source>
</evidence>
<evidence type="ECO:0000256" key="6">
    <source>
        <dbReference type="ARBA" id="ARBA00022842"/>
    </source>
</evidence>
<dbReference type="Pfam" id="PF21654">
    <property type="entry name" value="DncV-like_NTFase"/>
    <property type="match status" value="1"/>
</dbReference>
<gene>
    <name evidence="14" type="ORF">TH3_17415</name>
</gene>
<dbReference type="GO" id="GO:0005525">
    <property type="term" value="F:GTP binding"/>
    <property type="evidence" value="ECO:0007669"/>
    <property type="project" value="UniProtKB-KW"/>
</dbReference>
<evidence type="ECO:0000256" key="4">
    <source>
        <dbReference type="ARBA" id="ARBA00022741"/>
    </source>
</evidence>
<feature type="domain" description="Cyclic GMP-AMP synthase DncV-like nucleotidyltransferase" evidence="12">
    <location>
        <begin position="61"/>
        <end position="153"/>
    </location>
</feature>
<evidence type="ECO:0000259" key="12">
    <source>
        <dbReference type="Pfam" id="PF21654"/>
    </source>
</evidence>
<evidence type="ECO:0000256" key="1">
    <source>
        <dbReference type="ARBA" id="ARBA00022679"/>
    </source>
</evidence>
<evidence type="ECO:0000256" key="7">
    <source>
        <dbReference type="ARBA" id="ARBA00023080"/>
    </source>
</evidence>
<dbReference type="GO" id="GO:0009117">
    <property type="term" value="P:nucleotide metabolic process"/>
    <property type="evidence" value="ECO:0007669"/>
    <property type="project" value="UniProtKB-KW"/>
</dbReference>